<dbReference type="OrthoDB" id="9776488at2"/>
<dbReference type="GO" id="GO:0006046">
    <property type="term" value="P:N-acetylglucosamine catabolic process"/>
    <property type="evidence" value="ECO:0007669"/>
    <property type="project" value="TreeGrafter"/>
</dbReference>
<dbReference type="EMBL" id="CP069812">
    <property type="protein sequence ID" value="QRQ94525.1"/>
    <property type="molecule type" value="Genomic_DNA"/>
</dbReference>
<accession>A0A375G004</accession>
<dbReference type="InterPro" id="IPR003764">
    <property type="entry name" value="GlcNAc_6-P_deAcase"/>
</dbReference>
<feature type="binding site" evidence="7">
    <location>
        <position position="131"/>
    </location>
    <ligand>
        <name>substrate</name>
    </ligand>
</feature>
<feature type="binding site" evidence="7">
    <location>
        <begin position="207"/>
        <end position="208"/>
    </location>
    <ligand>
        <name>substrate</name>
    </ligand>
</feature>
<evidence type="ECO:0000256" key="6">
    <source>
        <dbReference type="PIRSR" id="PIRSR038994-1"/>
    </source>
</evidence>
<organism evidence="12">
    <name type="scientific">Cupriavidus oxalaticus</name>
    <dbReference type="NCBI Taxonomy" id="96344"/>
    <lineage>
        <taxon>Bacteria</taxon>
        <taxon>Pseudomonadati</taxon>
        <taxon>Pseudomonadota</taxon>
        <taxon>Betaproteobacteria</taxon>
        <taxon>Burkholderiales</taxon>
        <taxon>Burkholderiaceae</taxon>
        <taxon>Cupriavidus</taxon>
    </lineage>
</organism>
<dbReference type="NCBIfam" id="TIGR00221">
    <property type="entry name" value="nagA"/>
    <property type="match status" value="1"/>
</dbReference>
<evidence type="ECO:0000313" key="10">
    <source>
        <dbReference type="EMBL" id="QEZ45454.1"/>
    </source>
</evidence>
<feature type="binding site" evidence="7">
    <location>
        <position position="238"/>
    </location>
    <ligand>
        <name>substrate</name>
    </ligand>
</feature>
<evidence type="ECO:0000256" key="3">
    <source>
        <dbReference type="ARBA" id="ARBA00022801"/>
    </source>
</evidence>
<evidence type="ECO:0000313" key="11">
    <source>
        <dbReference type="EMBL" id="QRQ94525.1"/>
    </source>
</evidence>
<evidence type="ECO:0000256" key="8">
    <source>
        <dbReference type="PIRSR" id="PIRSR038994-3"/>
    </source>
</evidence>
<feature type="binding site" evidence="8">
    <location>
        <position position="120"/>
    </location>
    <ligand>
        <name>Zn(2+)</name>
        <dbReference type="ChEBI" id="CHEBI:29105"/>
    </ligand>
</feature>
<evidence type="ECO:0000256" key="1">
    <source>
        <dbReference type="ARBA" id="ARBA00010716"/>
    </source>
</evidence>
<feature type="binding site" evidence="7">
    <location>
        <position position="215"/>
    </location>
    <ligand>
        <name>substrate</name>
    </ligand>
</feature>
<comment type="cofactor">
    <cofactor evidence="8">
        <name>a divalent metal cation</name>
        <dbReference type="ChEBI" id="CHEBI:60240"/>
    </cofactor>
    <text evidence="8">Binds 1 divalent metal cation per subunit.</text>
</comment>
<dbReference type="SUPFAM" id="SSF51556">
    <property type="entry name" value="Metallo-dependent hydrolases"/>
    <property type="match status" value="1"/>
</dbReference>
<dbReference type="Proteomes" id="UP000623307">
    <property type="component" value="Chromosome 2"/>
</dbReference>
<keyword evidence="3 5" id="KW-0378">Hydrolase</keyword>
<dbReference type="Proteomes" id="UP000325743">
    <property type="component" value="Chromosome 2"/>
</dbReference>
<feature type="active site" description="Proton donor/acceptor" evidence="6">
    <location>
        <position position="259"/>
    </location>
</feature>
<dbReference type="EC" id="3.5.1.25" evidence="12"/>
<evidence type="ECO:0000256" key="2">
    <source>
        <dbReference type="ARBA" id="ARBA00022723"/>
    </source>
</evidence>
<feature type="binding site" evidence="8">
    <location>
        <position position="183"/>
    </location>
    <ligand>
        <name>Zn(2+)</name>
        <dbReference type="ChEBI" id="CHEBI:29105"/>
    </ligand>
</feature>
<dbReference type="PIRSF" id="PIRSF038994">
    <property type="entry name" value="NagA"/>
    <property type="match status" value="1"/>
</dbReference>
<dbReference type="InterPro" id="IPR006680">
    <property type="entry name" value="Amidohydro-rel"/>
</dbReference>
<evidence type="ECO:0000313" key="14">
    <source>
        <dbReference type="Proteomes" id="UP000623307"/>
    </source>
</evidence>
<evidence type="ECO:0000259" key="9">
    <source>
        <dbReference type="Pfam" id="PF01979"/>
    </source>
</evidence>
<keyword evidence="4 5" id="KW-0119">Carbohydrate metabolism</keyword>
<feature type="binding site" evidence="7">
    <location>
        <begin position="292"/>
        <end position="294"/>
    </location>
    <ligand>
        <name>substrate</name>
    </ligand>
</feature>
<dbReference type="EMBL" id="CP032519">
    <property type="protein sequence ID" value="QEZ45454.1"/>
    <property type="molecule type" value="Genomic_DNA"/>
</dbReference>
<sequence length="377" mass="39344">MKGNILTPAGWVFGEIHAGPDGRIERIDGVPATPDGNDAPYVLPGFVDLLNHGGGGKDFMDGEAAVPAILRAHARFGTTSLLGSTMTAPPEVLLPALQGLGRASRARPPGAARMLGVHLEGPYINPGKLGAQPDAPAIATPGQLEQYLDAAPIRVVTLAPELPGHLDIIRTLAARGVRVQLGHTLGTYEDGVAALEAGASGFTHLFNAMTPLQHRAPGMVAAALAHAEFAELIPDLLHVHPGAIRAALRAIPRLYAVTDATAAAGMPDGVYHLGSQTVYKSDGSVRLADGTLAGSALTMDQALRNFVAIGLDLADAARRVSLYPAQYLGLTDRGALAAGCWADVVVLDRALSVRSVYVEGECCVDHAQYLRKVTETR</sequence>
<dbReference type="GO" id="GO:0046872">
    <property type="term" value="F:metal ion binding"/>
    <property type="evidence" value="ECO:0007669"/>
    <property type="project" value="UniProtKB-KW"/>
</dbReference>
<dbReference type="Gene3D" id="3.20.20.140">
    <property type="entry name" value="Metal-dependent hydrolases"/>
    <property type="match status" value="1"/>
</dbReference>
<dbReference type="CDD" id="cd00854">
    <property type="entry name" value="NagA"/>
    <property type="match status" value="1"/>
</dbReference>
<dbReference type="Pfam" id="PF01979">
    <property type="entry name" value="Amidohydro_1"/>
    <property type="match status" value="1"/>
</dbReference>
<dbReference type="Gene3D" id="2.30.40.10">
    <property type="entry name" value="Urease, subunit C, domain 1"/>
    <property type="match status" value="1"/>
</dbReference>
<reference evidence="11 14" key="3">
    <citation type="submission" date="2021-02" db="EMBL/GenBank/DDBJ databases">
        <title>Complete Genome Sequence of Cupriavidus oxalaticus Strain Ox1, a Soil Oxalate-Degrading Species.</title>
        <authorList>
            <person name="Palmieri F."/>
            <person name="Udriet P."/>
            <person name="Deuasquier M."/>
            <person name="Beaudoing E."/>
            <person name="Johnson S.L."/>
            <person name="Davenport K.W."/>
            <person name="Chain P.S."/>
            <person name="Bindschedler S."/>
            <person name="Junier P."/>
        </authorList>
    </citation>
    <scope>NUCLEOTIDE SEQUENCE [LARGE SCALE GENOMIC DNA]</scope>
    <source>
        <strain evidence="11 14">Ox1</strain>
    </source>
</reference>
<keyword evidence="14" id="KW-1185">Reference proteome</keyword>
<evidence type="ECO:0000256" key="4">
    <source>
        <dbReference type="ARBA" id="ARBA00023277"/>
    </source>
</evidence>
<dbReference type="GeneID" id="303490559"/>
<evidence type="ECO:0000256" key="5">
    <source>
        <dbReference type="PIRNR" id="PIRNR038994"/>
    </source>
</evidence>
<reference evidence="10 13" key="2">
    <citation type="submission" date="2018-09" db="EMBL/GenBank/DDBJ databases">
        <title>Complete genome sequence of Cupriavidus oxalaticus T2, a bacterium capable of phenol tolerance and degradation.</title>
        <authorList>
            <person name="Yan J."/>
        </authorList>
    </citation>
    <scope>NUCLEOTIDE SEQUENCE [LARGE SCALE GENOMIC DNA]</scope>
    <source>
        <strain evidence="10 13">T2</strain>
    </source>
</reference>
<name>A0A375G004_9BURK</name>
<evidence type="ECO:0000313" key="12">
    <source>
        <dbReference type="EMBL" id="SPC11129.1"/>
    </source>
</evidence>
<reference evidence="12" key="1">
    <citation type="submission" date="2018-01" db="EMBL/GenBank/DDBJ databases">
        <authorList>
            <person name="Clerissi C."/>
        </authorList>
    </citation>
    <scope>NUCLEOTIDE SEQUENCE</scope>
    <source>
        <strain evidence="12">Cupriavidus oxalaticus LMG 2235</strain>
    </source>
</reference>
<evidence type="ECO:0000313" key="13">
    <source>
        <dbReference type="Proteomes" id="UP000325743"/>
    </source>
</evidence>
<feature type="binding site" evidence="8">
    <location>
        <position position="204"/>
    </location>
    <ligand>
        <name>Zn(2+)</name>
        <dbReference type="ChEBI" id="CHEBI:29105"/>
    </ligand>
</feature>
<dbReference type="EMBL" id="OGUS01000109">
    <property type="protein sequence ID" value="SPC11129.1"/>
    <property type="molecule type" value="Genomic_DNA"/>
</dbReference>
<feature type="domain" description="Amidohydrolase-related" evidence="9">
    <location>
        <begin position="41"/>
        <end position="361"/>
    </location>
</feature>
<evidence type="ECO:0000256" key="7">
    <source>
        <dbReference type="PIRSR" id="PIRSR038994-2"/>
    </source>
</evidence>
<keyword evidence="2 8" id="KW-0479">Metal-binding</keyword>
<dbReference type="GO" id="GO:0008448">
    <property type="term" value="F:N-acetylglucosamine-6-phosphate deacetylase activity"/>
    <property type="evidence" value="ECO:0007669"/>
    <property type="project" value="UniProtKB-EC"/>
</dbReference>
<protein>
    <submittedName>
        <fullName evidence="12">N-acetylglucosamine-6-phosphate deacetylase</fullName>
        <ecNumber evidence="12">3.5.1.25</ecNumber>
    </submittedName>
</protein>
<dbReference type="Proteomes" id="UP000256862">
    <property type="component" value="Chromosome CO2235"/>
</dbReference>
<dbReference type="SUPFAM" id="SSF51338">
    <property type="entry name" value="Composite domain of metallo-dependent hydrolases"/>
    <property type="match status" value="1"/>
</dbReference>
<dbReference type="AlphaFoldDB" id="A0A375G004"/>
<dbReference type="InterPro" id="IPR011059">
    <property type="entry name" value="Metal-dep_hydrolase_composite"/>
</dbReference>
<dbReference type="InterPro" id="IPR032466">
    <property type="entry name" value="Metal_Hydrolase"/>
</dbReference>
<dbReference type="RefSeq" id="WP_063236626.1">
    <property type="nucleotide sequence ID" value="NZ_CP032519.1"/>
</dbReference>
<gene>
    <name evidence="10" type="primary">nagA</name>
    <name evidence="12" type="ORF">CO2235_10514</name>
    <name evidence="10" type="ORF">D2917_13990</name>
    <name evidence="11" type="ORF">JTE92_13545</name>
</gene>
<dbReference type="PANTHER" id="PTHR11113">
    <property type="entry name" value="N-ACETYLGLUCOSAMINE-6-PHOSPHATE DEACETYLASE"/>
    <property type="match status" value="1"/>
</dbReference>
<comment type="similarity">
    <text evidence="1 5">Belongs to the metallo-dependent hydrolases superfamily. NagA family.</text>
</comment>
<dbReference type="PANTHER" id="PTHR11113:SF14">
    <property type="entry name" value="N-ACETYLGLUCOSAMINE-6-PHOSPHATE DEACETYLASE"/>
    <property type="match status" value="1"/>
</dbReference>
<proteinExistence type="inferred from homology"/>